<protein>
    <recommendedName>
        <fullName evidence="1">N-acetyltransferase domain-containing protein</fullName>
    </recommendedName>
</protein>
<dbReference type="OrthoDB" id="8945114at2"/>
<evidence type="ECO:0000313" key="2">
    <source>
        <dbReference type="EMBL" id="RXN92464.1"/>
    </source>
</evidence>
<name>A0A4Q1HN80_9BURK</name>
<dbReference type="Proteomes" id="UP000290849">
    <property type="component" value="Unassembled WGS sequence"/>
</dbReference>
<dbReference type="InterPro" id="IPR000182">
    <property type="entry name" value="GNAT_dom"/>
</dbReference>
<sequence>MILTGLEVAHALEFTEATHLGRQVAAFRTLTKREDVSALSVCGGIAAFTDSTFGRKLNHVTGLGMGVTVSEEAISQLEARYSARALDVEVDLCPHADPSALAVLSARGYVVNAFSNTYVHDLLGDDLEAPPPAGIEIVADRSVVESIFVSHSVAAFEAQAQSRPRALLETLALIAAARTDTTLYAATLDGRPAGTAGMSIVASAMGKIAHLYIAGTHPSYRGRGVQRALIHARLSAARQAGCTMASITARPRNASARNTERAGFRLAYTKATFMKACPSLPHDRKG</sequence>
<dbReference type="CDD" id="cd04301">
    <property type="entry name" value="NAT_SF"/>
    <property type="match status" value="1"/>
</dbReference>
<dbReference type="RefSeq" id="WP_129148429.1">
    <property type="nucleotide sequence ID" value="NZ_JBHSDO010000016.1"/>
</dbReference>
<dbReference type="SUPFAM" id="SSF55729">
    <property type="entry name" value="Acyl-CoA N-acyltransferases (Nat)"/>
    <property type="match status" value="1"/>
</dbReference>
<accession>A0A4Q1HN80</accession>
<feature type="domain" description="N-acetyltransferase" evidence="1">
    <location>
        <begin position="142"/>
        <end position="286"/>
    </location>
</feature>
<dbReference type="Pfam" id="PF00583">
    <property type="entry name" value="Acetyltransf_1"/>
    <property type="match status" value="1"/>
</dbReference>
<dbReference type="Gene3D" id="3.40.630.30">
    <property type="match status" value="1"/>
</dbReference>
<organism evidence="2 3">
    <name type="scientific">Achromobacter aloeverae</name>
    <dbReference type="NCBI Taxonomy" id="1750518"/>
    <lineage>
        <taxon>Bacteria</taxon>
        <taxon>Pseudomonadati</taxon>
        <taxon>Pseudomonadota</taxon>
        <taxon>Betaproteobacteria</taxon>
        <taxon>Burkholderiales</taxon>
        <taxon>Alcaligenaceae</taxon>
        <taxon>Achromobacter</taxon>
    </lineage>
</organism>
<reference evidence="2 3" key="1">
    <citation type="journal article" date="2017" name="Int. J. Syst. Evol. Microbiol.">
        <title>Achromobacter aloeverae sp. nov., isolated from the root of Aloe vera (L.) Burm.f.</title>
        <authorList>
            <person name="Kuncharoen N."/>
            <person name="Muramatsu Y."/>
            <person name="Shibata C."/>
            <person name="Kamakura Y."/>
            <person name="Nakagawa Y."/>
            <person name="Tanasupawat S."/>
        </authorList>
    </citation>
    <scope>NUCLEOTIDE SEQUENCE [LARGE SCALE GENOMIC DNA]</scope>
    <source>
        <strain evidence="2 3">AVA-1</strain>
    </source>
</reference>
<dbReference type="PROSITE" id="PS51186">
    <property type="entry name" value="GNAT"/>
    <property type="match status" value="1"/>
</dbReference>
<dbReference type="EMBL" id="PYAL01000001">
    <property type="protein sequence ID" value="RXN92464.1"/>
    <property type="molecule type" value="Genomic_DNA"/>
</dbReference>
<evidence type="ECO:0000313" key="3">
    <source>
        <dbReference type="Proteomes" id="UP000290849"/>
    </source>
</evidence>
<keyword evidence="3" id="KW-1185">Reference proteome</keyword>
<proteinExistence type="predicted"/>
<evidence type="ECO:0000259" key="1">
    <source>
        <dbReference type="PROSITE" id="PS51186"/>
    </source>
</evidence>
<dbReference type="AlphaFoldDB" id="A0A4Q1HN80"/>
<comment type="caution">
    <text evidence="2">The sequence shown here is derived from an EMBL/GenBank/DDBJ whole genome shotgun (WGS) entry which is preliminary data.</text>
</comment>
<dbReference type="GO" id="GO:0016747">
    <property type="term" value="F:acyltransferase activity, transferring groups other than amino-acyl groups"/>
    <property type="evidence" value="ECO:0007669"/>
    <property type="project" value="InterPro"/>
</dbReference>
<gene>
    <name evidence="2" type="ORF">C7R54_01520</name>
</gene>
<dbReference type="InterPro" id="IPR016181">
    <property type="entry name" value="Acyl_CoA_acyltransferase"/>
</dbReference>